<evidence type="ECO:0000256" key="1">
    <source>
        <dbReference type="SAM" id="SignalP"/>
    </source>
</evidence>
<name>A0A327WPK6_9GAMM</name>
<evidence type="ECO:0000313" key="4">
    <source>
        <dbReference type="Proteomes" id="UP000249203"/>
    </source>
</evidence>
<evidence type="ECO:0008006" key="6">
    <source>
        <dbReference type="Google" id="ProtNLM"/>
    </source>
</evidence>
<reference evidence="3 5" key="1">
    <citation type="journal article" date="2018" name="Front. Microbiol.">
        <title>Genome-Based Analysis Reveals the Taxonomy and Diversity of the Family Idiomarinaceae.</title>
        <authorList>
            <person name="Liu Y."/>
            <person name="Lai Q."/>
            <person name="Shao Z."/>
        </authorList>
    </citation>
    <scope>NUCLEOTIDE SEQUENCE [LARGE SCALE GENOMIC DNA]</scope>
    <source>
        <strain evidence="3 5">CF12-14</strain>
    </source>
</reference>
<sequence length="219" mass="23355">MSATYSQPTSLYRAVQGLGFTFLISASGLAMATESATVQHQIEVAGQTHLVIDNGVGSIELRYSDSPYVEVEVALEGKRSGWLRRKVDVSEMDIRQRISNDTIRLSFNEDNVNARFIVYAPSFAQTQMNLGVGQVSSRYFEGDLSISVGVGEAQVTLDPKQLGSVSASVGVGGIDTPGVNGFTVERRVVSATLGGQGEGDYRLSIDVGVGDINIAARSE</sequence>
<evidence type="ECO:0000313" key="5">
    <source>
        <dbReference type="Proteomes" id="UP000287865"/>
    </source>
</evidence>
<dbReference type="EMBL" id="QLMD01000016">
    <property type="protein sequence ID" value="RAJ93655.1"/>
    <property type="molecule type" value="Genomic_DNA"/>
</dbReference>
<accession>A0A327WPK6</accession>
<reference evidence="2 4" key="2">
    <citation type="submission" date="2018-06" db="EMBL/GenBank/DDBJ databases">
        <title>Genomic Encyclopedia of Type Strains, Phase III (KMG-III): the genomes of soil and plant-associated and newly described type strains.</title>
        <authorList>
            <person name="Whitman W."/>
        </authorList>
    </citation>
    <scope>NUCLEOTIDE SEQUENCE [LARGE SCALE GENOMIC DNA]</scope>
    <source>
        <strain evidence="2 4">CGMCC 1.15366</strain>
    </source>
</reference>
<proteinExistence type="predicted"/>
<feature type="chain" id="PRO_5016444527" description="Adhesin domain-containing protein" evidence="1">
    <location>
        <begin position="33"/>
        <end position="219"/>
    </location>
</feature>
<keyword evidence="1" id="KW-0732">Signal</keyword>
<evidence type="ECO:0000313" key="2">
    <source>
        <dbReference type="EMBL" id="RAJ93655.1"/>
    </source>
</evidence>
<dbReference type="AlphaFoldDB" id="A0A327WPK6"/>
<evidence type="ECO:0000313" key="3">
    <source>
        <dbReference type="EMBL" id="RUO19374.1"/>
    </source>
</evidence>
<dbReference type="RefSeq" id="WP_111570299.1">
    <property type="nucleotide sequence ID" value="NZ_PIPK01000016.1"/>
</dbReference>
<feature type="signal peptide" evidence="1">
    <location>
        <begin position="1"/>
        <end position="32"/>
    </location>
</feature>
<keyword evidence="5" id="KW-1185">Reference proteome</keyword>
<organism evidence="2 4">
    <name type="scientific">Aliidiomarina maris</name>
    <dbReference type="NCBI Taxonomy" id="531312"/>
    <lineage>
        <taxon>Bacteria</taxon>
        <taxon>Pseudomonadati</taxon>
        <taxon>Pseudomonadota</taxon>
        <taxon>Gammaproteobacteria</taxon>
        <taxon>Alteromonadales</taxon>
        <taxon>Idiomarinaceae</taxon>
        <taxon>Aliidiomarina</taxon>
    </lineage>
</organism>
<dbReference type="OrthoDB" id="6399022at2"/>
<dbReference type="EMBL" id="PIPK01000016">
    <property type="protein sequence ID" value="RUO19374.1"/>
    <property type="molecule type" value="Genomic_DNA"/>
</dbReference>
<dbReference type="Proteomes" id="UP000249203">
    <property type="component" value="Unassembled WGS sequence"/>
</dbReference>
<dbReference type="Proteomes" id="UP000287865">
    <property type="component" value="Unassembled WGS sequence"/>
</dbReference>
<comment type="caution">
    <text evidence="2">The sequence shown here is derived from an EMBL/GenBank/DDBJ whole genome shotgun (WGS) entry which is preliminary data.</text>
</comment>
<protein>
    <recommendedName>
        <fullName evidence="6">Adhesin domain-containing protein</fullName>
    </recommendedName>
</protein>
<gene>
    <name evidence="2" type="ORF">B0I24_11613</name>
    <name evidence="3" type="ORF">CWE07_12890</name>
</gene>